<proteinExistence type="predicted"/>
<dbReference type="OrthoDB" id="3550832at2759"/>
<protein>
    <submittedName>
        <fullName evidence="2">Uncharacterized protein</fullName>
    </submittedName>
</protein>
<keyword evidence="3" id="KW-1185">Reference proteome</keyword>
<feature type="compositionally biased region" description="Low complexity" evidence="1">
    <location>
        <begin position="261"/>
        <end position="291"/>
    </location>
</feature>
<gene>
    <name evidence="2" type="ORF">B2J93_3953</name>
</gene>
<feature type="compositionally biased region" description="Basic and acidic residues" evidence="1">
    <location>
        <begin position="168"/>
        <end position="177"/>
    </location>
</feature>
<evidence type="ECO:0000256" key="1">
    <source>
        <dbReference type="SAM" id="MobiDB-lite"/>
    </source>
</evidence>
<evidence type="ECO:0000313" key="3">
    <source>
        <dbReference type="Proteomes" id="UP000242519"/>
    </source>
</evidence>
<dbReference type="InParanoid" id="A0A218YYI4"/>
<organism evidence="2 3">
    <name type="scientific">Diplocarpon coronariae</name>
    <dbReference type="NCBI Taxonomy" id="2795749"/>
    <lineage>
        <taxon>Eukaryota</taxon>
        <taxon>Fungi</taxon>
        <taxon>Dikarya</taxon>
        <taxon>Ascomycota</taxon>
        <taxon>Pezizomycotina</taxon>
        <taxon>Leotiomycetes</taxon>
        <taxon>Helotiales</taxon>
        <taxon>Drepanopezizaceae</taxon>
        <taxon>Diplocarpon</taxon>
    </lineage>
</organism>
<reference evidence="2 3" key="1">
    <citation type="submission" date="2017-04" db="EMBL/GenBank/DDBJ databases">
        <title>Draft genome sequence of Marssonina coronaria NL1: causal agent of apple blotch.</title>
        <authorList>
            <person name="Cheng Q."/>
        </authorList>
    </citation>
    <scope>NUCLEOTIDE SEQUENCE [LARGE SCALE GENOMIC DNA]</scope>
    <source>
        <strain evidence="2 3">NL1</strain>
    </source>
</reference>
<comment type="caution">
    <text evidence="2">The sequence shown here is derived from an EMBL/GenBank/DDBJ whole genome shotgun (WGS) entry which is preliminary data.</text>
</comment>
<dbReference type="AlphaFoldDB" id="A0A218YYI4"/>
<evidence type="ECO:0000313" key="2">
    <source>
        <dbReference type="EMBL" id="OWP00403.1"/>
    </source>
</evidence>
<sequence>MAFLYTVPACPVDAKRKRVYGLCEKCARERLREERGREAQADLARKEWNFNSSEQIQDRRRLDKRSQWRCQSCIQEGRRPDEKNRAANEGLCCARGLQEYPERRVKGSRRSPATASKPLPPSPRLQAPRAAHMQRERGPVPDLQHVTSKQAMRTAATRAAEGYGWQREPGRGSRHLEPGLARDFVNTSGTDPRSIGPGPRVPLPGYQKPGIDFDRWDSAQQTNHGRLPPMPGPPIMPLKIPGTRDASQVSRKPVPCRKPSVRSSQESVSTVSPLSSPITSTSSFSPRSSARAARENDLHSPPLRNVMSEMLMGVNEAIGNWEEESRPQARHWRETKW</sequence>
<name>A0A218YYI4_9HELO</name>
<dbReference type="EMBL" id="MZNU01000326">
    <property type="protein sequence ID" value="OWP00403.1"/>
    <property type="molecule type" value="Genomic_DNA"/>
</dbReference>
<feature type="region of interest" description="Disordered" evidence="1">
    <location>
        <begin position="102"/>
        <end position="140"/>
    </location>
</feature>
<feature type="region of interest" description="Disordered" evidence="1">
    <location>
        <begin position="161"/>
        <end position="202"/>
    </location>
</feature>
<feature type="region of interest" description="Disordered" evidence="1">
    <location>
        <begin position="220"/>
        <end position="304"/>
    </location>
</feature>
<accession>A0A218YYI4</accession>
<dbReference type="Proteomes" id="UP000242519">
    <property type="component" value="Unassembled WGS sequence"/>
</dbReference>